<accession>A0A9W9AYG1</accession>
<reference evidence="1" key="1">
    <citation type="submission" date="2022-08" db="EMBL/GenBank/DDBJ databases">
        <authorList>
            <consortium name="DOE Joint Genome Institute"/>
            <person name="Min B."/>
            <person name="Riley R."/>
            <person name="Sierra-Patev S."/>
            <person name="Naranjo-Ortiz M."/>
            <person name="Looney B."/>
            <person name="Konkel Z."/>
            <person name="Slot J.C."/>
            <person name="Sakamoto Y."/>
            <person name="Steenwyk J.L."/>
            <person name="Rokas A."/>
            <person name="Carro J."/>
            <person name="Camarero S."/>
            <person name="Ferreira P."/>
            <person name="Molpeceres G."/>
            <person name="Ruiz-Duenas F.J."/>
            <person name="Serrano A."/>
            <person name="Henrissat B."/>
            <person name="Drula E."/>
            <person name="Hughes K.W."/>
            <person name="Mata J.L."/>
            <person name="Ishikawa N.K."/>
            <person name="Vargas-Isla R."/>
            <person name="Ushijima S."/>
            <person name="Smith C.A."/>
            <person name="Ahrendt S."/>
            <person name="Andreopoulos W."/>
            <person name="He G."/>
            <person name="Labutti K."/>
            <person name="Lipzen A."/>
            <person name="Ng V."/>
            <person name="Sandor L."/>
            <person name="Barry K."/>
            <person name="Martinez A.T."/>
            <person name="Xiao Y."/>
            <person name="Gibbons J.G."/>
            <person name="Terashima K."/>
            <person name="Hibbett D.S."/>
            <person name="Grigoriev I.V."/>
        </authorList>
    </citation>
    <scope>NUCLEOTIDE SEQUENCE</scope>
    <source>
        <strain evidence="1">Sp2 HRB7682 ss15</strain>
    </source>
</reference>
<proteinExistence type="predicted"/>
<feature type="non-terminal residue" evidence="1">
    <location>
        <position position="1"/>
    </location>
</feature>
<reference evidence="1" key="2">
    <citation type="journal article" date="2023" name="Proc. Natl. Acad. Sci. U.S.A.">
        <title>A global phylogenomic analysis of the shiitake genus Lentinula.</title>
        <authorList>
            <person name="Sierra-Patev S."/>
            <person name="Min B."/>
            <person name="Naranjo-Ortiz M."/>
            <person name="Looney B."/>
            <person name="Konkel Z."/>
            <person name="Slot J.C."/>
            <person name="Sakamoto Y."/>
            <person name="Steenwyk J.L."/>
            <person name="Rokas A."/>
            <person name="Carro J."/>
            <person name="Camarero S."/>
            <person name="Ferreira P."/>
            <person name="Molpeceres G."/>
            <person name="Ruiz-Duenas F.J."/>
            <person name="Serrano A."/>
            <person name="Henrissat B."/>
            <person name="Drula E."/>
            <person name="Hughes K.W."/>
            <person name="Mata J.L."/>
            <person name="Ishikawa N.K."/>
            <person name="Vargas-Isla R."/>
            <person name="Ushijima S."/>
            <person name="Smith C.A."/>
            <person name="Donoghue J."/>
            <person name="Ahrendt S."/>
            <person name="Andreopoulos W."/>
            <person name="He G."/>
            <person name="LaButti K."/>
            <person name="Lipzen A."/>
            <person name="Ng V."/>
            <person name="Riley R."/>
            <person name="Sandor L."/>
            <person name="Barry K."/>
            <person name="Martinez A.T."/>
            <person name="Xiao Y."/>
            <person name="Gibbons J.G."/>
            <person name="Terashima K."/>
            <person name="Grigoriev I.V."/>
            <person name="Hibbett D."/>
        </authorList>
    </citation>
    <scope>NUCLEOTIDE SEQUENCE</scope>
    <source>
        <strain evidence="1">Sp2 HRB7682 ss15</strain>
    </source>
</reference>
<dbReference type="Proteomes" id="UP001150238">
    <property type="component" value="Unassembled WGS sequence"/>
</dbReference>
<comment type="caution">
    <text evidence="1">The sequence shown here is derived from an EMBL/GenBank/DDBJ whole genome shotgun (WGS) entry which is preliminary data.</text>
</comment>
<evidence type="ECO:0008006" key="3">
    <source>
        <dbReference type="Google" id="ProtNLM"/>
    </source>
</evidence>
<organism evidence="1 2">
    <name type="scientific">Lentinula lateritia</name>
    <dbReference type="NCBI Taxonomy" id="40482"/>
    <lineage>
        <taxon>Eukaryota</taxon>
        <taxon>Fungi</taxon>
        <taxon>Dikarya</taxon>
        <taxon>Basidiomycota</taxon>
        <taxon>Agaricomycotina</taxon>
        <taxon>Agaricomycetes</taxon>
        <taxon>Agaricomycetidae</taxon>
        <taxon>Agaricales</taxon>
        <taxon>Marasmiineae</taxon>
        <taxon>Omphalotaceae</taxon>
        <taxon>Lentinula</taxon>
    </lineage>
</organism>
<evidence type="ECO:0000313" key="1">
    <source>
        <dbReference type="EMBL" id="KAJ4493482.1"/>
    </source>
</evidence>
<sequence length="341" mass="38702">PLETSETIMDCIPLPDLVALGRTCKQSRINVTKYKERVFSIQHAYRNFFNVEEIAEFQKLQQLIGLLVSGSIALEFFNREAYDGDLDAFCNIQHCEVAGDWLISHGYLYQCKVGQAVEFIDALSETPVVSTTSDADTEEYRFSTVIAVWDFVRNSSKIQLIATCGAPLECIFSFHSTCVMNVFTHRSAYCLFSKFTLEDKTTMLIDTQPPLTQREMYPIQKYKNRGFTIMHRPTFRLICDPSSSISVLTPRYIGDKHCYRVPFRQLYAGTPAVDFLELNSWTMAYVTNYNTINITVLDIPGAVVNCVFGPQNLAQVRTQLSSIKALIRSGTLRYDKASSIK</sequence>
<dbReference type="EMBL" id="JANVFS010000003">
    <property type="protein sequence ID" value="KAJ4493482.1"/>
    <property type="molecule type" value="Genomic_DNA"/>
</dbReference>
<protein>
    <recommendedName>
        <fullName evidence="3">F-box domain-containing protein</fullName>
    </recommendedName>
</protein>
<name>A0A9W9AYG1_9AGAR</name>
<evidence type="ECO:0000313" key="2">
    <source>
        <dbReference type="Proteomes" id="UP001150238"/>
    </source>
</evidence>
<dbReference type="AlphaFoldDB" id="A0A9W9AYG1"/>
<gene>
    <name evidence="1" type="ORF">C8J55DRAFT_417114</name>
</gene>